<evidence type="ECO:0000256" key="3">
    <source>
        <dbReference type="ARBA" id="ARBA00021023"/>
    </source>
</evidence>
<dbReference type="GO" id="GO:0030246">
    <property type="term" value="F:carbohydrate binding"/>
    <property type="evidence" value="ECO:0007669"/>
    <property type="project" value="InterPro"/>
</dbReference>
<dbReference type="GO" id="GO:0004034">
    <property type="term" value="F:aldose 1-epimerase activity"/>
    <property type="evidence" value="ECO:0007669"/>
    <property type="project" value="UniProtKB-EC"/>
</dbReference>
<reference evidence="6" key="3">
    <citation type="submission" date="2025-09" db="UniProtKB">
        <authorList>
            <consortium name="Ensembl"/>
        </authorList>
    </citation>
    <scope>IDENTIFICATION</scope>
</reference>
<dbReference type="PANTHER" id="PTHR10091:SF0">
    <property type="entry name" value="GALACTOSE MUTAROTASE"/>
    <property type="match status" value="1"/>
</dbReference>
<protein>
    <recommendedName>
        <fullName evidence="3">Galactose mutarotase</fullName>
    </recommendedName>
    <alternativeName>
        <fullName evidence="4">Aldose 1-epimerase</fullName>
    </alternativeName>
</protein>
<dbReference type="Ensembl" id="ENSACAT00000037593.1">
    <property type="protein sequence ID" value="ENSACAP00000027232.1"/>
    <property type="gene ID" value="ENSACAG00000036030.1"/>
</dbReference>
<dbReference type="InParanoid" id="A0A803SW92"/>
<organism evidence="6 7">
    <name type="scientific">Anolis carolinensis</name>
    <name type="common">Green anole</name>
    <name type="synonym">American chameleon</name>
    <dbReference type="NCBI Taxonomy" id="28377"/>
    <lineage>
        <taxon>Eukaryota</taxon>
        <taxon>Metazoa</taxon>
        <taxon>Chordata</taxon>
        <taxon>Craniata</taxon>
        <taxon>Vertebrata</taxon>
        <taxon>Euteleostomi</taxon>
        <taxon>Lepidosauria</taxon>
        <taxon>Squamata</taxon>
        <taxon>Bifurcata</taxon>
        <taxon>Unidentata</taxon>
        <taxon>Episquamata</taxon>
        <taxon>Toxicofera</taxon>
        <taxon>Iguania</taxon>
        <taxon>Dactyloidae</taxon>
        <taxon>Anolis</taxon>
    </lineage>
</organism>
<dbReference type="InterPro" id="IPR008183">
    <property type="entry name" value="Aldose_1/G6P_1-epimerase"/>
</dbReference>
<comment type="catalytic activity">
    <reaction evidence="1">
        <text>alpha-D-galactose = beta-D-galactose</text>
        <dbReference type="Rhea" id="RHEA:28675"/>
        <dbReference type="ChEBI" id="CHEBI:27667"/>
        <dbReference type="ChEBI" id="CHEBI:28061"/>
        <dbReference type="EC" id="5.1.3.3"/>
    </reaction>
    <physiologicalReaction direction="right-to-left" evidence="1">
        <dbReference type="Rhea" id="RHEA:28677"/>
    </physiologicalReaction>
</comment>
<dbReference type="InterPro" id="IPR014718">
    <property type="entry name" value="GH-type_carb-bd"/>
</dbReference>
<evidence type="ECO:0000256" key="1">
    <source>
        <dbReference type="ARBA" id="ARBA00001712"/>
    </source>
</evidence>
<evidence type="ECO:0000256" key="2">
    <source>
        <dbReference type="ARBA" id="ARBA00004947"/>
    </source>
</evidence>
<sequence length="277" mass="31515">MIEPKRQNARECPNDGGTVENSLLKPYTIKMEIMPLGETFTFNHTLETKGRDRKFSHIVLGFDYWEGNTKNHSFDKAIWTPKVFAEDVRFFRISQGTEEEYPGDLKMWLYILKDAELTIHYRAQSRKTILVNLTNHAYFSLAGQRTQNIYDHTFTICARPDLPVHETHIPTGDVASVQDAALELRKPEELEDICRSSSSLELTIGNFVNSTLKGKGDQVYPKHFDFIDETLPRGHLDVVCFVLFLMFLPSLWEASLMSLHGTGADRRSSSALSPGGI</sequence>
<name>A0A803SW92_ANOCA</name>
<comment type="pathway">
    <text evidence="2">Carbohydrate metabolism; galactose metabolism.</text>
</comment>
<evidence type="ECO:0000256" key="4">
    <source>
        <dbReference type="ARBA" id="ARBA00032729"/>
    </source>
</evidence>
<reference evidence="6 7" key="1">
    <citation type="submission" date="2009-12" db="EMBL/GenBank/DDBJ databases">
        <title>The Genome Sequence of Anolis carolinensis (Green Anole Lizard).</title>
        <authorList>
            <consortium name="The Genome Sequencing Platform"/>
            <person name="Di Palma F."/>
            <person name="Alfoldi J."/>
            <person name="Heiman D."/>
            <person name="Young S."/>
            <person name="Grabherr M."/>
            <person name="Johnson J."/>
            <person name="Lander E.S."/>
            <person name="Lindblad-Toh K."/>
        </authorList>
    </citation>
    <scope>NUCLEOTIDE SEQUENCE [LARGE SCALE GENOMIC DNA]</scope>
    <source>
        <strain evidence="6 7">JBL SC #1</strain>
    </source>
</reference>
<accession>A0A803SW92</accession>
<dbReference type="Proteomes" id="UP000001646">
    <property type="component" value="Chromosome 1"/>
</dbReference>
<proteinExistence type="predicted"/>
<comment type="function">
    <text evidence="5">Mutarotase that catalyzes the interconversion of beta-D-galactose and alpha-D-galactose during galactose metabolism. Beta-D-galactose is metabolized in the liver into glucose 1-phosphate, the primary metabolic fuel, by the action of four enzymes that constitute the Leloir pathway: GALM, GALK1 (galactokinase), GALT (galactose-1-phosphate uridylyltransferase) and GALE (UDP-galactose-4'-epimerase). Involved in the maintenance of the equilibrium between the beta- and alpha-anomers of galactose, therefore ensuring a sufficient supply of the alpha-anomer for GALK1. Also active on D-glucose although shows a preference for galactose over glucose.</text>
</comment>
<dbReference type="GeneTree" id="ENSGT00510000047589"/>
<dbReference type="AlphaFoldDB" id="A0A803SW92"/>
<dbReference type="Gene3D" id="2.70.98.10">
    <property type="match status" value="1"/>
</dbReference>
<evidence type="ECO:0000256" key="5">
    <source>
        <dbReference type="ARBA" id="ARBA00045743"/>
    </source>
</evidence>
<reference evidence="6" key="2">
    <citation type="submission" date="2025-08" db="UniProtKB">
        <authorList>
            <consortium name="Ensembl"/>
        </authorList>
    </citation>
    <scope>IDENTIFICATION</scope>
</reference>
<dbReference type="PANTHER" id="PTHR10091">
    <property type="entry name" value="ALDOSE-1-EPIMERASE"/>
    <property type="match status" value="1"/>
</dbReference>
<evidence type="ECO:0000313" key="6">
    <source>
        <dbReference type="Ensembl" id="ENSACAP00000027232.1"/>
    </source>
</evidence>
<dbReference type="UniPathway" id="UPA00214"/>
<dbReference type="GO" id="GO:0006012">
    <property type="term" value="P:galactose metabolic process"/>
    <property type="evidence" value="ECO:0007669"/>
    <property type="project" value="UniProtKB-UniPathway"/>
</dbReference>
<evidence type="ECO:0000313" key="7">
    <source>
        <dbReference type="Proteomes" id="UP000001646"/>
    </source>
</evidence>
<keyword evidence="7" id="KW-1185">Reference proteome</keyword>
<dbReference type="SUPFAM" id="SSF74650">
    <property type="entry name" value="Galactose mutarotase-like"/>
    <property type="match status" value="1"/>
</dbReference>
<dbReference type="InterPro" id="IPR011013">
    <property type="entry name" value="Gal_mutarotase_sf_dom"/>
</dbReference>
<dbReference type="Pfam" id="PF01263">
    <property type="entry name" value="Aldose_epim"/>
    <property type="match status" value="1"/>
</dbReference>